<dbReference type="HOGENOM" id="CLU_2842789_0_0_10"/>
<feature type="region of interest" description="Disordered" evidence="1">
    <location>
        <begin position="43"/>
        <end position="65"/>
    </location>
</feature>
<accession>L0G217</accession>
<gene>
    <name evidence="2" type="ordered locus">Echvi_3339</name>
</gene>
<sequence>MAKLGIMHARCTLLYRRNTLPSPFFELEFDQLIVKKAAFNPPYSTQNQGNTYWSRQPFRPPSQTC</sequence>
<proteinExistence type="predicted"/>
<dbReference type="KEGG" id="evi:Echvi_3339"/>
<dbReference type="EMBL" id="CP003346">
    <property type="protein sequence ID" value="AGA79562.1"/>
    <property type="molecule type" value="Genomic_DNA"/>
</dbReference>
<dbReference type="AlphaFoldDB" id="L0G217"/>
<organism evidence="2 3">
    <name type="scientific">Echinicola vietnamensis (strain DSM 17526 / LMG 23754 / KMM 6221)</name>
    <dbReference type="NCBI Taxonomy" id="926556"/>
    <lineage>
        <taxon>Bacteria</taxon>
        <taxon>Pseudomonadati</taxon>
        <taxon>Bacteroidota</taxon>
        <taxon>Cytophagia</taxon>
        <taxon>Cytophagales</taxon>
        <taxon>Cyclobacteriaceae</taxon>
        <taxon>Echinicola</taxon>
    </lineage>
</organism>
<dbReference type="Proteomes" id="UP000010796">
    <property type="component" value="Chromosome"/>
</dbReference>
<reference evidence="3" key="1">
    <citation type="submission" date="2012-02" db="EMBL/GenBank/DDBJ databases">
        <title>The complete genome of Echinicola vietnamensis DSM 17526.</title>
        <authorList>
            <person name="Lucas S."/>
            <person name="Copeland A."/>
            <person name="Lapidus A."/>
            <person name="Glavina del Rio T."/>
            <person name="Dalin E."/>
            <person name="Tice H."/>
            <person name="Bruce D."/>
            <person name="Goodwin L."/>
            <person name="Pitluck S."/>
            <person name="Peters L."/>
            <person name="Ovchinnikova G."/>
            <person name="Teshima H."/>
            <person name="Kyrpides N."/>
            <person name="Mavromatis K."/>
            <person name="Ivanova N."/>
            <person name="Brettin T."/>
            <person name="Detter J.C."/>
            <person name="Han C."/>
            <person name="Larimer F."/>
            <person name="Land M."/>
            <person name="Hauser L."/>
            <person name="Markowitz V."/>
            <person name="Cheng J.-F."/>
            <person name="Hugenholtz P."/>
            <person name="Woyke T."/>
            <person name="Wu D."/>
            <person name="Brambilla E."/>
            <person name="Klenk H.-P."/>
            <person name="Eisen J.A."/>
        </authorList>
    </citation>
    <scope>NUCLEOTIDE SEQUENCE [LARGE SCALE GENOMIC DNA]</scope>
    <source>
        <strain evidence="3">DSM 17526 / LMG 23754 / KMM 6221</strain>
    </source>
</reference>
<evidence type="ECO:0000313" key="3">
    <source>
        <dbReference type="Proteomes" id="UP000010796"/>
    </source>
</evidence>
<feature type="compositionally biased region" description="Polar residues" evidence="1">
    <location>
        <begin position="43"/>
        <end position="54"/>
    </location>
</feature>
<name>L0G217_ECHVK</name>
<protein>
    <submittedName>
        <fullName evidence="2">Uncharacterized protein</fullName>
    </submittedName>
</protein>
<evidence type="ECO:0000313" key="2">
    <source>
        <dbReference type="EMBL" id="AGA79562.1"/>
    </source>
</evidence>
<evidence type="ECO:0000256" key="1">
    <source>
        <dbReference type="SAM" id="MobiDB-lite"/>
    </source>
</evidence>
<keyword evidence="3" id="KW-1185">Reference proteome</keyword>